<dbReference type="Proteomes" id="UP000318288">
    <property type="component" value="Unassembled WGS sequence"/>
</dbReference>
<dbReference type="CDD" id="cd06170">
    <property type="entry name" value="LuxR_C_like"/>
    <property type="match status" value="1"/>
</dbReference>
<accession>A0A5C6ENE2</accession>
<evidence type="ECO:0000313" key="7">
    <source>
        <dbReference type="Proteomes" id="UP000318288"/>
    </source>
</evidence>
<dbReference type="InterPro" id="IPR011006">
    <property type="entry name" value="CheY-like_superfamily"/>
</dbReference>
<reference evidence="6 7" key="1">
    <citation type="submission" date="2019-02" db="EMBL/GenBank/DDBJ databases">
        <title>Deep-cultivation of Planctomycetes and their phenomic and genomic characterization uncovers novel biology.</title>
        <authorList>
            <person name="Wiegand S."/>
            <person name="Jogler M."/>
            <person name="Boedeker C."/>
            <person name="Pinto D."/>
            <person name="Vollmers J."/>
            <person name="Rivas-Marin E."/>
            <person name="Kohn T."/>
            <person name="Peeters S.H."/>
            <person name="Heuer A."/>
            <person name="Rast P."/>
            <person name="Oberbeckmann S."/>
            <person name="Bunk B."/>
            <person name="Jeske O."/>
            <person name="Meyerdierks A."/>
            <person name="Storesund J.E."/>
            <person name="Kallscheuer N."/>
            <person name="Luecker S."/>
            <person name="Lage O.M."/>
            <person name="Pohl T."/>
            <person name="Merkel B.J."/>
            <person name="Hornburger P."/>
            <person name="Mueller R.-W."/>
            <person name="Bruemmer F."/>
            <person name="Labrenz M."/>
            <person name="Spormann A.M."/>
            <person name="Op Den Camp H."/>
            <person name="Overmann J."/>
            <person name="Amann R."/>
            <person name="Jetten M.S.M."/>
            <person name="Mascher T."/>
            <person name="Medema M.H."/>
            <person name="Devos D.P."/>
            <person name="Kaster A.-K."/>
            <person name="Ovreas L."/>
            <person name="Rohde M."/>
            <person name="Galperin M.Y."/>
            <person name="Jogler C."/>
        </authorList>
    </citation>
    <scope>NUCLEOTIDE SEQUENCE [LARGE SCALE GENOMIC DNA]</scope>
    <source>
        <strain evidence="6 7">Poly51</strain>
    </source>
</reference>
<dbReference type="EMBL" id="SJPW01000005">
    <property type="protein sequence ID" value="TWU50612.1"/>
    <property type="molecule type" value="Genomic_DNA"/>
</dbReference>
<dbReference type="Pfam" id="PF00072">
    <property type="entry name" value="Response_reg"/>
    <property type="match status" value="1"/>
</dbReference>
<feature type="domain" description="HTH luxR-type" evidence="4">
    <location>
        <begin position="150"/>
        <end position="215"/>
    </location>
</feature>
<dbReference type="PROSITE" id="PS50110">
    <property type="entry name" value="RESPONSE_REGULATORY"/>
    <property type="match status" value="1"/>
</dbReference>
<dbReference type="PRINTS" id="PR00038">
    <property type="entry name" value="HTHLUXR"/>
</dbReference>
<dbReference type="GO" id="GO:0006355">
    <property type="term" value="P:regulation of DNA-templated transcription"/>
    <property type="evidence" value="ECO:0007669"/>
    <property type="project" value="InterPro"/>
</dbReference>
<evidence type="ECO:0000256" key="2">
    <source>
        <dbReference type="ARBA" id="ARBA00023125"/>
    </source>
</evidence>
<dbReference type="InterPro" id="IPR039420">
    <property type="entry name" value="WalR-like"/>
</dbReference>
<dbReference type="SUPFAM" id="SSF52172">
    <property type="entry name" value="CheY-like"/>
    <property type="match status" value="1"/>
</dbReference>
<evidence type="ECO:0000256" key="1">
    <source>
        <dbReference type="ARBA" id="ARBA00022553"/>
    </source>
</evidence>
<protein>
    <submittedName>
        <fullName evidence="6">Transcriptional regulatory protein LiaR</fullName>
    </submittedName>
</protein>
<dbReference type="SMART" id="SM00421">
    <property type="entry name" value="HTH_LUXR"/>
    <property type="match status" value="1"/>
</dbReference>
<evidence type="ECO:0000259" key="5">
    <source>
        <dbReference type="PROSITE" id="PS50110"/>
    </source>
</evidence>
<dbReference type="InterPro" id="IPR000792">
    <property type="entry name" value="Tscrpt_reg_LuxR_C"/>
</dbReference>
<feature type="domain" description="Response regulatory" evidence="5">
    <location>
        <begin position="6"/>
        <end position="126"/>
    </location>
</feature>
<dbReference type="PANTHER" id="PTHR43214">
    <property type="entry name" value="TWO-COMPONENT RESPONSE REGULATOR"/>
    <property type="match status" value="1"/>
</dbReference>
<dbReference type="SUPFAM" id="SSF46894">
    <property type="entry name" value="C-terminal effector domain of the bipartite response regulators"/>
    <property type="match status" value="1"/>
</dbReference>
<dbReference type="InterPro" id="IPR058245">
    <property type="entry name" value="NreC/VraR/RcsB-like_REC"/>
</dbReference>
<organism evidence="6 7">
    <name type="scientific">Rubripirellula tenax</name>
    <dbReference type="NCBI Taxonomy" id="2528015"/>
    <lineage>
        <taxon>Bacteria</taxon>
        <taxon>Pseudomonadati</taxon>
        <taxon>Planctomycetota</taxon>
        <taxon>Planctomycetia</taxon>
        <taxon>Pirellulales</taxon>
        <taxon>Pirellulaceae</taxon>
        <taxon>Rubripirellula</taxon>
    </lineage>
</organism>
<comment type="caution">
    <text evidence="6">The sequence shown here is derived from an EMBL/GenBank/DDBJ whole genome shotgun (WGS) entry which is preliminary data.</text>
</comment>
<sequence length="223" mass="24590">MLQNIRIMMIEDSIEYREAIRLALEHARGIQLRSQFGTAEIAIRSLRSAKLRDLPDLILLDLRLPGMNGLDALLEIRKSMPEMKVIVLTQSDCQRDVLRAISLGAVGYLLKSSTVDEIASSIRTVIEGGASLDPKVAKLILKKMQGPIESAQVQHVLSQRETEILALLAEGLPKKEIAAKLGIGYKTVDSHVAHIYRKLDVSNAPSAVNRAHRLGLLQTDDSI</sequence>
<dbReference type="GO" id="GO:0000160">
    <property type="term" value="P:phosphorelay signal transduction system"/>
    <property type="evidence" value="ECO:0007669"/>
    <property type="project" value="InterPro"/>
</dbReference>
<proteinExistence type="predicted"/>
<keyword evidence="2" id="KW-0238">DNA-binding</keyword>
<name>A0A5C6ENE2_9BACT</name>
<dbReference type="SMART" id="SM00448">
    <property type="entry name" value="REC"/>
    <property type="match status" value="1"/>
</dbReference>
<dbReference type="GO" id="GO:0003677">
    <property type="term" value="F:DNA binding"/>
    <property type="evidence" value="ECO:0007669"/>
    <property type="project" value="UniProtKB-KW"/>
</dbReference>
<dbReference type="PROSITE" id="PS50043">
    <property type="entry name" value="HTH_LUXR_2"/>
    <property type="match status" value="1"/>
</dbReference>
<dbReference type="CDD" id="cd17535">
    <property type="entry name" value="REC_NarL-like"/>
    <property type="match status" value="1"/>
</dbReference>
<dbReference type="Gene3D" id="3.40.50.2300">
    <property type="match status" value="1"/>
</dbReference>
<gene>
    <name evidence="6" type="primary">liaR_1</name>
    <name evidence="6" type="ORF">Poly51_39040</name>
</gene>
<dbReference type="InterPro" id="IPR001789">
    <property type="entry name" value="Sig_transdc_resp-reg_receiver"/>
</dbReference>
<dbReference type="InterPro" id="IPR016032">
    <property type="entry name" value="Sig_transdc_resp-reg_C-effctor"/>
</dbReference>
<dbReference type="AlphaFoldDB" id="A0A5C6ENE2"/>
<evidence type="ECO:0000259" key="4">
    <source>
        <dbReference type="PROSITE" id="PS50043"/>
    </source>
</evidence>
<dbReference type="RefSeq" id="WP_146459330.1">
    <property type="nucleotide sequence ID" value="NZ_SJPW01000005.1"/>
</dbReference>
<feature type="modified residue" description="4-aspartylphosphate" evidence="3">
    <location>
        <position position="61"/>
    </location>
</feature>
<evidence type="ECO:0000256" key="3">
    <source>
        <dbReference type="PROSITE-ProRule" id="PRU00169"/>
    </source>
</evidence>
<dbReference type="Pfam" id="PF00196">
    <property type="entry name" value="GerE"/>
    <property type="match status" value="1"/>
</dbReference>
<evidence type="ECO:0000313" key="6">
    <source>
        <dbReference type="EMBL" id="TWU50612.1"/>
    </source>
</evidence>
<dbReference type="OrthoDB" id="275810at2"/>
<keyword evidence="7" id="KW-1185">Reference proteome</keyword>
<keyword evidence="1 3" id="KW-0597">Phosphoprotein</keyword>